<comment type="similarity">
    <text evidence="1 5">Belongs to the tRNA nucleotidyltransferase/poly(A) polymerase family.</text>
</comment>
<accession>A0A0C3M403</accession>
<dbReference type="GO" id="GO:0000166">
    <property type="term" value="F:nucleotide binding"/>
    <property type="evidence" value="ECO:0007669"/>
    <property type="project" value="UniProtKB-KW"/>
</dbReference>
<evidence type="ECO:0000259" key="7">
    <source>
        <dbReference type="Pfam" id="PF01743"/>
    </source>
</evidence>
<dbReference type="PANTHER" id="PTHR13734:SF5">
    <property type="entry name" value="CCA TRNA NUCLEOTIDYLTRANSFERASE, MITOCHONDRIAL"/>
    <property type="match status" value="1"/>
</dbReference>
<feature type="region of interest" description="Disordered" evidence="6">
    <location>
        <begin position="1"/>
        <end position="26"/>
    </location>
</feature>
<evidence type="ECO:0000256" key="3">
    <source>
        <dbReference type="ARBA" id="ARBA00022741"/>
    </source>
</evidence>
<dbReference type="SUPFAM" id="SSF81891">
    <property type="entry name" value="Poly A polymerase C-terminal region-like"/>
    <property type="match status" value="1"/>
</dbReference>
<dbReference type="Gene3D" id="1.10.3090.10">
    <property type="entry name" value="cca-adding enzyme, domain 2"/>
    <property type="match status" value="1"/>
</dbReference>
<dbReference type="AlphaFoldDB" id="A0A0C3M403"/>
<dbReference type="Pfam" id="PF12627">
    <property type="entry name" value="PolyA_pol_RNAbd"/>
    <property type="match status" value="1"/>
</dbReference>
<keyword evidence="2 5" id="KW-0808">Transferase</keyword>
<dbReference type="GO" id="GO:0052927">
    <property type="term" value="F:CC tRNA cytidylyltransferase activity"/>
    <property type="evidence" value="ECO:0007669"/>
    <property type="project" value="TreeGrafter"/>
</dbReference>
<evidence type="ECO:0000256" key="4">
    <source>
        <dbReference type="ARBA" id="ARBA00022884"/>
    </source>
</evidence>
<dbReference type="GO" id="GO:0052929">
    <property type="term" value="F:ATP:3'-cytidine-cytidine-tRNA adenylyltransferase activity"/>
    <property type="evidence" value="ECO:0007669"/>
    <property type="project" value="TreeGrafter"/>
</dbReference>
<dbReference type="PANTHER" id="PTHR13734">
    <property type="entry name" value="TRNA-NUCLEOTIDYLTRANSFERASE"/>
    <property type="match status" value="1"/>
</dbReference>
<dbReference type="SUPFAM" id="SSF81301">
    <property type="entry name" value="Nucleotidyltransferase"/>
    <property type="match status" value="1"/>
</dbReference>
<keyword evidence="10" id="KW-1185">Reference proteome</keyword>
<dbReference type="GO" id="GO:0001680">
    <property type="term" value="P:tRNA 3'-terminal CCA addition"/>
    <property type="evidence" value="ECO:0007669"/>
    <property type="project" value="UniProtKB-ARBA"/>
</dbReference>
<evidence type="ECO:0000256" key="1">
    <source>
        <dbReference type="ARBA" id="ARBA00007265"/>
    </source>
</evidence>
<evidence type="ECO:0000256" key="2">
    <source>
        <dbReference type="ARBA" id="ARBA00022679"/>
    </source>
</evidence>
<dbReference type="FunFam" id="3.30.460.10:FF:000019">
    <property type="entry name" value="tRNA nucleotidyltransferase cca2"/>
    <property type="match status" value="1"/>
</dbReference>
<dbReference type="Proteomes" id="UP000054248">
    <property type="component" value="Unassembled WGS sequence"/>
</dbReference>
<feature type="domain" description="Poly A polymerase head" evidence="7">
    <location>
        <begin position="62"/>
        <end position="199"/>
    </location>
</feature>
<dbReference type="HOGENOM" id="CLU_019592_2_1_1"/>
<dbReference type="GO" id="GO:0003723">
    <property type="term" value="F:RNA binding"/>
    <property type="evidence" value="ECO:0007669"/>
    <property type="project" value="UniProtKB-KW"/>
</dbReference>
<gene>
    <name evidence="9" type="ORF">M407DRAFT_181945</name>
</gene>
<evidence type="ECO:0000256" key="5">
    <source>
        <dbReference type="RuleBase" id="RU003953"/>
    </source>
</evidence>
<evidence type="ECO:0000256" key="6">
    <source>
        <dbReference type="SAM" id="MobiDB-lite"/>
    </source>
</evidence>
<dbReference type="Gene3D" id="3.30.460.10">
    <property type="entry name" value="Beta Polymerase, domain 2"/>
    <property type="match status" value="1"/>
</dbReference>
<keyword evidence="4 5" id="KW-0694">RNA-binding</keyword>
<proteinExistence type="inferred from homology"/>
<name>A0A0C3M403_9AGAM</name>
<keyword evidence="3" id="KW-0547">Nucleotide-binding</keyword>
<dbReference type="OrthoDB" id="445712at2759"/>
<dbReference type="STRING" id="1051891.A0A0C3M403"/>
<protein>
    <recommendedName>
        <fullName evidence="11">Poly A polymerase head domain-containing protein</fullName>
    </recommendedName>
</protein>
<evidence type="ECO:0000313" key="10">
    <source>
        <dbReference type="Proteomes" id="UP000054248"/>
    </source>
</evidence>
<evidence type="ECO:0008006" key="11">
    <source>
        <dbReference type="Google" id="ProtNLM"/>
    </source>
</evidence>
<dbReference type="GO" id="GO:0005739">
    <property type="term" value="C:mitochondrion"/>
    <property type="evidence" value="ECO:0007669"/>
    <property type="project" value="UniProtKB-ARBA"/>
</dbReference>
<dbReference type="Pfam" id="PF01743">
    <property type="entry name" value="PolyA_pol"/>
    <property type="match status" value="1"/>
</dbReference>
<feature type="domain" description="tRNA nucleotidyltransferase/poly(A) polymerase RNA and SrmB- binding" evidence="8">
    <location>
        <begin position="228"/>
        <end position="287"/>
    </location>
</feature>
<evidence type="ECO:0000313" key="9">
    <source>
        <dbReference type="EMBL" id="KIO28377.1"/>
    </source>
</evidence>
<dbReference type="InterPro" id="IPR032828">
    <property type="entry name" value="PolyA_RNA-bd"/>
</dbReference>
<evidence type="ECO:0000259" key="8">
    <source>
        <dbReference type="Pfam" id="PF12627"/>
    </source>
</evidence>
<dbReference type="InterPro" id="IPR002646">
    <property type="entry name" value="PolA_pol_head_dom"/>
</dbReference>
<sequence>MSTRLSLADLTPPRKPRVLPPDSGGGTLNIQLTPQEDRLCTLLNQFTNDLRGTRPDLPPVECRIAGGWVRDKLLGGDSNDIDIALSSMMGIAFAELFVPFLEERGLEVRNVTKIARNPEQSKHLETCKATLMGLEIDFVNLRSEEYALDSRIPTKVEFGTPSQDAMRRDITVNALFYNVHTRSVEDYTGKGLEDLRQGIARTPLPPRETFLDDPLRVLRCIRFASRFGFELEPSLKESVREKDVKDGLVSKISRDRVGEELDKMLKGRDPLHSLQLVEELGVHDEIFYLAPSAKPSGPVAPRRTSVIAATLVAALLSREFKSPLPGLHERLTSHAIADHGTRRRLYLAAALTPFRDVSCPEKKKTIPASEVVIREGAKLGNQNKYLSGVPLLLQAHAILSRPTEGKLSDPEPRVATGLLLRDKHISNTLTEAHWSASALFCLVQDLVNIWNLESDTLDLTAASEVIELYNKLAKQVEELELEDAILAPPMLDVSALPRVVV</sequence>
<dbReference type="InterPro" id="IPR043519">
    <property type="entry name" value="NT_sf"/>
</dbReference>
<organism evidence="9 10">
    <name type="scientific">Tulasnella calospora MUT 4182</name>
    <dbReference type="NCBI Taxonomy" id="1051891"/>
    <lineage>
        <taxon>Eukaryota</taxon>
        <taxon>Fungi</taxon>
        <taxon>Dikarya</taxon>
        <taxon>Basidiomycota</taxon>
        <taxon>Agaricomycotina</taxon>
        <taxon>Agaricomycetes</taxon>
        <taxon>Cantharellales</taxon>
        <taxon>Tulasnellaceae</taxon>
        <taxon>Tulasnella</taxon>
    </lineage>
</organism>
<dbReference type="CDD" id="cd05398">
    <property type="entry name" value="NT_ClassII-CCAase"/>
    <property type="match status" value="1"/>
</dbReference>
<reference evidence="9 10" key="1">
    <citation type="submission" date="2014-04" db="EMBL/GenBank/DDBJ databases">
        <authorList>
            <consortium name="DOE Joint Genome Institute"/>
            <person name="Kuo A."/>
            <person name="Girlanda M."/>
            <person name="Perotto S."/>
            <person name="Kohler A."/>
            <person name="Nagy L.G."/>
            <person name="Floudas D."/>
            <person name="Copeland A."/>
            <person name="Barry K.W."/>
            <person name="Cichocki N."/>
            <person name="Veneault-Fourrey C."/>
            <person name="LaButti K."/>
            <person name="Lindquist E.A."/>
            <person name="Lipzen A."/>
            <person name="Lundell T."/>
            <person name="Morin E."/>
            <person name="Murat C."/>
            <person name="Sun H."/>
            <person name="Tunlid A."/>
            <person name="Henrissat B."/>
            <person name="Grigoriev I.V."/>
            <person name="Hibbett D.S."/>
            <person name="Martin F."/>
            <person name="Nordberg H.P."/>
            <person name="Cantor M.N."/>
            <person name="Hua S.X."/>
        </authorList>
    </citation>
    <scope>NUCLEOTIDE SEQUENCE [LARGE SCALE GENOMIC DNA]</scope>
    <source>
        <strain evidence="9 10">MUT 4182</strain>
    </source>
</reference>
<dbReference type="EMBL" id="KN822995">
    <property type="protein sequence ID" value="KIO28377.1"/>
    <property type="molecule type" value="Genomic_DNA"/>
</dbReference>
<reference evidence="10" key="2">
    <citation type="submission" date="2015-01" db="EMBL/GenBank/DDBJ databases">
        <title>Evolutionary Origins and Diversification of the Mycorrhizal Mutualists.</title>
        <authorList>
            <consortium name="DOE Joint Genome Institute"/>
            <consortium name="Mycorrhizal Genomics Consortium"/>
            <person name="Kohler A."/>
            <person name="Kuo A."/>
            <person name="Nagy L.G."/>
            <person name="Floudas D."/>
            <person name="Copeland A."/>
            <person name="Barry K.W."/>
            <person name="Cichocki N."/>
            <person name="Veneault-Fourrey C."/>
            <person name="LaButti K."/>
            <person name="Lindquist E.A."/>
            <person name="Lipzen A."/>
            <person name="Lundell T."/>
            <person name="Morin E."/>
            <person name="Murat C."/>
            <person name="Riley R."/>
            <person name="Ohm R."/>
            <person name="Sun H."/>
            <person name="Tunlid A."/>
            <person name="Henrissat B."/>
            <person name="Grigoriev I.V."/>
            <person name="Hibbett D.S."/>
            <person name="Martin F."/>
        </authorList>
    </citation>
    <scope>NUCLEOTIDE SEQUENCE [LARGE SCALE GENOMIC DNA]</scope>
    <source>
        <strain evidence="10">MUT 4182</strain>
    </source>
</reference>